<dbReference type="AlphaFoldDB" id="A0A4Y2TB33"/>
<sequence length="181" mass="21155">MAIGHYRNTWDQLPFSSQVMRRGVIVIIPSRLEMKEISSVRINRYREKSHFVAAEILAKRLFHLLRDEIDSRGDLRVKLYVIWLKKLKKLDAHVIPRSGRLCVPVEVVVEVYNTITSSPLDTARSVAGNLEVPKTTVLKLLRSVLRMFPSRFQCAQMDLETEQQRVDFEKFFLIRDDEVSR</sequence>
<reference evidence="1 2" key="1">
    <citation type="journal article" date="2019" name="Sci. Rep.">
        <title>Orb-weaving spider Araneus ventricosus genome elucidates the spidroin gene catalogue.</title>
        <authorList>
            <person name="Kono N."/>
            <person name="Nakamura H."/>
            <person name="Ohtoshi R."/>
            <person name="Moran D.A.P."/>
            <person name="Shinohara A."/>
            <person name="Yoshida Y."/>
            <person name="Fujiwara M."/>
            <person name="Mori M."/>
            <person name="Tomita M."/>
            <person name="Arakawa K."/>
        </authorList>
    </citation>
    <scope>NUCLEOTIDE SEQUENCE [LARGE SCALE GENOMIC DNA]</scope>
</reference>
<name>A0A4Y2TB33_ARAVE</name>
<keyword evidence="2" id="KW-1185">Reference proteome</keyword>
<protein>
    <submittedName>
        <fullName evidence="1">Uncharacterized protein</fullName>
    </submittedName>
</protein>
<evidence type="ECO:0000313" key="2">
    <source>
        <dbReference type="Proteomes" id="UP000499080"/>
    </source>
</evidence>
<accession>A0A4Y2TB33</accession>
<comment type="caution">
    <text evidence="1">The sequence shown here is derived from an EMBL/GenBank/DDBJ whole genome shotgun (WGS) entry which is preliminary data.</text>
</comment>
<dbReference type="EMBL" id="BGPR01026717">
    <property type="protein sequence ID" value="GBN96686.1"/>
    <property type="molecule type" value="Genomic_DNA"/>
</dbReference>
<organism evidence="1 2">
    <name type="scientific">Araneus ventricosus</name>
    <name type="common">Orbweaver spider</name>
    <name type="synonym">Epeira ventricosa</name>
    <dbReference type="NCBI Taxonomy" id="182803"/>
    <lineage>
        <taxon>Eukaryota</taxon>
        <taxon>Metazoa</taxon>
        <taxon>Ecdysozoa</taxon>
        <taxon>Arthropoda</taxon>
        <taxon>Chelicerata</taxon>
        <taxon>Arachnida</taxon>
        <taxon>Araneae</taxon>
        <taxon>Araneomorphae</taxon>
        <taxon>Entelegynae</taxon>
        <taxon>Araneoidea</taxon>
        <taxon>Araneidae</taxon>
        <taxon>Araneus</taxon>
    </lineage>
</organism>
<gene>
    <name evidence="1" type="ORF">AVEN_246542_1</name>
</gene>
<evidence type="ECO:0000313" key="1">
    <source>
        <dbReference type="EMBL" id="GBN96686.1"/>
    </source>
</evidence>
<proteinExistence type="predicted"/>
<dbReference type="Proteomes" id="UP000499080">
    <property type="component" value="Unassembled WGS sequence"/>
</dbReference>